<sequence length="80" mass="8901">MVGSLTYSKAVFIKFDADRDTGIINLRGLTQSYTALAKQIVALRENEYVKNLEIKGINFGNTGLEFELTLGVDPAMFIKK</sequence>
<evidence type="ECO:0000313" key="1">
    <source>
        <dbReference type="EMBL" id="OGZ72634.1"/>
    </source>
</evidence>
<evidence type="ECO:0000313" key="2">
    <source>
        <dbReference type="Proteomes" id="UP000178826"/>
    </source>
</evidence>
<dbReference type="EMBL" id="MHOZ01000035">
    <property type="protein sequence ID" value="OGZ72634.1"/>
    <property type="molecule type" value="Genomic_DNA"/>
</dbReference>
<gene>
    <name evidence="1" type="ORF">A2998_03195</name>
</gene>
<proteinExistence type="predicted"/>
<organism evidence="1 2">
    <name type="scientific">Candidatus Staskawiczbacteria bacterium RIFCSPLOWO2_01_FULL_37_25b</name>
    <dbReference type="NCBI Taxonomy" id="1802213"/>
    <lineage>
        <taxon>Bacteria</taxon>
        <taxon>Candidatus Staskawicziibacteriota</taxon>
    </lineage>
</organism>
<dbReference type="Proteomes" id="UP000178826">
    <property type="component" value="Unassembled WGS sequence"/>
</dbReference>
<reference evidence="1 2" key="1">
    <citation type="journal article" date="2016" name="Nat. Commun.">
        <title>Thousands of microbial genomes shed light on interconnected biogeochemical processes in an aquifer system.</title>
        <authorList>
            <person name="Anantharaman K."/>
            <person name="Brown C.T."/>
            <person name="Hug L.A."/>
            <person name="Sharon I."/>
            <person name="Castelle C.J."/>
            <person name="Probst A.J."/>
            <person name="Thomas B.C."/>
            <person name="Singh A."/>
            <person name="Wilkins M.J."/>
            <person name="Karaoz U."/>
            <person name="Brodie E.L."/>
            <person name="Williams K.H."/>
            <person name="Hubbard S.S."/>
            <person name="Banfield J.F."/>
        </authorList>
    </citation>
    <scope>NUCLEOTIDE SEQUENCE [LARGE SCALE GENOMIC DNA]</scope>
</reference>
<accession>A0A1G2ID30</accession>
<comment type="caution">
    <text evidence="1">The sequence shown here is derived from an EMBL/GenBank/DDBJ whole genome shotgun (WGS) entry which is preliminary data.</text>
</comment>
<protein>
    <submittedName>
        <fullName evidence="1">Uncharacterized protein</fullName>
    </submittedName>
</protein>
<dbReference type="AlphaFoldDB" id="A0A1G2ID30"/>
<name>A0A1G2ID30_9BACT</name>